<proteinExistence type="predicted"/>
<feature type="region of interest" description="Disordered" evidence="1">
    <location>
        <begin position="296"/>
        <end position="317"/>
    </location>
</feature>
<sequence length="538" mass="61053">MAHENPFAPRSIPWNGYQAGPYHDDIPPLRQEPQPMWNPAVDYFTTKPGPSPAVPQHPYPYPDPRTQYHGDYMPAQHPPDPYPVSEPVLPSRTRRRPPPPTTEVPSQDQNFEHLQRRLKAMEIDNRHEKSLRQARKEQERADRQKMDMETKFDQLRMGIERSFKADIRDAVHDIRREIQLSQSESQSEPGRMPPGTDRGRRGYTAPARSIHGNRGVWEGRQEREQDLLSQEFAQFMEGKRRLHPQVSTPGVVFGNGAQAGPGSARGSRMDPEVRSEIETIIYDMFGGPDMVEQFQRRAPSRSVNRRAASDVYNPRTASQADPWDWHHGAYNRVNPALTDPNVPRRSPVRVTFEQDAYARPIAATNRPTDERDWLGVPPKSRKLRRRREDAGGGPTASQLQNAGRQQPPPPLETSGARHHAGMSAQDARFWGEVVNGEVSASANAMAYQENINNNGVQQGWSGNPARPLTQRDRYRSAATYEDEYAGESFTDDESDTSDMFPKRDASYPEFPAGHPDLRHHVQLPRAPDPAPFLRQHGI</sequence>
<keyword evidence="3" id="KW-1185">Reference proteome</keyword>
<name>A0AA37UJD3_9PEZI</name>
<dbReference type="Proteomes" id="UP001055115">
    <property type="component" value="Unassembled WGS sequence"/>
</dbReference>
<dbReference type="RefSeq" id="XP_049130141.1">
    <property type="nucleotide sequence ID" value="XM_049274184.1"/>
</dbReference>
<dbReference type="AlphaFoldDB" id="A0AA37UJD3"/>
<organism evidence="2 3">
    <name type="scientific">Colletotrichum spaethianum</name>
    <dbReference type="NCBI Taxonomy" id="700344"/>
    <lineage>
        <taxon>Eukaryota</taxon>
        <taxon>Fungi</taxon>
        <taxon>Dikarya</taxon>
        <taxon>Ascomycota</taxon>
        <taxon>Pezizomycotina</taxon>
        <taxon>Sordariomycetes</taxon>
        <taxon>Hypocreomycetidae</taxon>
        <taxon>Glomerellales</taxon>
        <taxon>Glomerellaceae</taxon>
        <taxon>Colletotrichum</taxon>
        <taxon>Colletotrichum spaethianum species complex</taxon>
    </lineage>
</organism>
<dbReference type="EMBL" id="BQXU01000021">
    <property type="protein sequence ID" value="GKT47791.1"/>
    <property type="molecule type" value="Genomic_DNA"/>
</dbReference>
<feature type="compositionally biased region" description="Pro residues" evidence="1">
    <location>
        <begin position="49"/>
        <end position="63"/>
    </location>
</feature>
<evidence type="ECO:0000313" key="3">
    <source>
        <dbReference type="Proteomes" id="UP001055115"/>
    </source>
</evidence>
<feature type="region of interest" description="Disordered" evidence="1">
    <location>
        <begin position="178"/>
        <end position="222"/>
    </location>
</feature>
<comment type="caution">
    <text evidence="2">The sequence shown here is derived from an EMBL/GenBank/DDBJ whole genome shotgun (WGS) entry which is preliminary data.</text>
</comment>
<dbReference type="GeneID" id="73328774"/>
<accession>A0AA37UJD3</accession>
<protein>
    <submittedName>
        <fullName evidence="2">Uncharacterized protein</fullName>
    </submittedName>
</protein>
<feature type="compositionally biased region" description="Acidic residues" evidence="1">
    <location>
        <begin position="485"/>
        <end position="496"/>
    </location>
</feature>
<feature type="region of interest" description="Disordered" evidence="1">
    <location>
        <begin position="246"/>
        <end position="271"/>
    </location>
</feature>
<feature type="compositionally biased region" description="Polar residues" evidence="1">
    <location>
        <begin position="395"/>
        <end position="404"/>
    </location>
</feature>
<evidence type="ECO:0000256" key="1">
    <source>
        <dbReference type="SAM" id="MobiDB-lite"/>
    </source>
</evidence>
<feature type="compositionally biased region" description="Basic and acidic residues" evidence="1">
    <location>
        <begin position="110"/>
        <end position="153"/>
    </location>
</feature>
<evidence type="ECO:0000313" key="2">
    <source>
        <dbReference type="EMBL" id="GKT47791.1"/>
    </source>
</evidence>
<feature type="region of interest" description="Disordered" evidence="1">
    <location>
        <begin position="359"/>
        <end position="423"/>
    </location>
</feature>
<reference evidence="2 3" key="1">
    <citation type="submission" date="2022-03" db="EMBL/GenBank/DDBJ databases">
        <title>Genome data of Colletotrichum spp.</title>
        <authorList>
            <person name="Utami Y.D."/>
            <person name="Hiruma K."/>
        </authorList>
    </citation>
    <scope>NUCLEOTIDE SEQUENCE [LARGE SCALE GENOMIC DNA]</scope>
    <source>
        <strain evidence="2 3">MAFF 239500</strain>
    </source>
</reference>
<gene>
    <name evidence="2" type="ORF">ColSpa_07972</name>
</gene>
<feature type="region of interest" description="Disordered" evidence="1">
    <location>
        <begin position="1"/>
        <end position="153"/>
    </location>
</feature>
<feature type="region of interest" description="Disordered" evidence="1">
    <location>
        <begin position="485"/>
        <end position="517"/>
    </location>
</feature>